<keyword evidence="2" id="KW-0560">Oxidoreductase</keyword>
<dbReference type="SUPFAM" id="SSF51735">
    <property type="entry name" value="NAD(P)-binding Rossmann-fold domains"/>
    <property type="match status" value="1"/>
</dbReference>
<accession>A0AA39R779</accession>
<gene>
    <name evidence="4" type="ORF">JMJ35_000770</name>
</gene>
<dbReference type="EMBL" id="JAFEKC020000002">
    <property type="protein sequence ID" value="KAK0516167.1"/>
    <property type="molecule type" value="Genomic_DNA"/>
</dbReference>
<reference evidence="4" key="1">
    <citation type="submission" date="2023-03" db="EMBL/GenBank/DDBJ databases">
        <title>Complete genome of Cladonia borealis.</title>
        <authorList>
            <person name="Park H."/>
        </authorList>
    </citation>
    <scope>NUCLEOTIDE SEQUENCE</scope>
    <source>
        <strain evidence="4">ANT050790</strain>
    </source>
</reference>
<evidence type="ECO:0000313" key="4">
    <source>
        <dbReference type="EMBL" id="KAK0516167.1"/>
    </source>
</evidence>
<dbReference type="Gene3D" id="3.40.50.720">
    <property type="entry name" value="NAD(P)-binding Rossmann-like Domain"/>
    <property type="match status" value="1"/>
</dbReference>
<organism evidence="4 5">
    <name type="scientific">Cladonia borealis</name>
    <dbReference type="NCBI Taxonomy" id="184061"/>
    <lineage>
        <taxon>Eukaryota</taxon>
        <taxon>Fungi</taxon>
        <taxon>Dikarya</taxon>
        <taxon>Ascomycota</taxon>
        <taxon>Pezizomycotina</taxon>
        <taxon>Lecanoromycetes</taxon>
        <taxon>OSLEUM clade</taxon>
        <taxon>Lecanoromycetidae</taxon>
        <taxon>Lecanorales</taxon>
        <taxon>Lecanorineae</taxon>
        <taxon>Cladoniaceae</taxon>
        <taxon>Cladonia</taxon>
    </lineage>
</organism>
<dbReference type="AlphaFoldDB" id="A0AA39R779"/>
<dbReference type="InterPro" id="IPR036291">
    <property type="entry name" value="NAD(P)-bd_dom_sf"/>
</dbReference>
<comment type="similarity">
    <text evidence="1">Belongs to the 3-beta-HSD family.</text>
</comment>
<dbReference type="PANTHER" id="PTHR43245">
    <property type="entry name" value="BIFUNCTIONAL POLYMYXIN RESISTANCE PROTEIN ARNA"/>
    <property type="match status" value="1"/>
</dbReference>
<sequence length="361" mass="39512">MGISVLITGGIGFLGTFIVEATREQHPEWNITVLDLHLPKIPKPDISYEVGDVTDLASVTGIVDKTKPNVIIHTAGLVPELAGRYGREQRNRVFNINVNGTRNMLAAAKNAGVRAFVWTGSCCAVVDDMRYQYPNIDERWPTSSHSLIYGESKTAAEALVLSANDEKFSTCALRPSVLFGPGDHQLVPSVHACIAKGETPFVIGDGDNLWDVTYVGNIADAHVLAVENLLSSTKTAAGEAIFISNEQPITFRDFCLAVWREFGHIPPYEFHIPLSIASFAGYVAEWVTWFTGTPTTLSRGGVLDACAVRYCTGEKARKLLGYRPRIGIEEGIKISCKYMAVDGPKEYAQRLKLQNANEPKP</sequence>
<name>A0AA39R779_9LECA</name>
<dbReference type="GO" id="GO:0016616">
    <property type="term" value="F:oxidoreductase activity, acting on the CH-OH group of donors, NAD or NADP as acceptor"/>
    <property type="evidence" value="ECO:0007669"/>
    <property type="project" value="InterPro"/>
</dbReference>
<evidence type="ECO:0000313" key="5">
    <source>
        <dbReference type="Proteomes" id="UP001166286"/>
    </source>
</evidence>
<evidence type="ECO:0000259" key="3">
    <source>
        <dbReference type="Pfam" id="PF01073"/>
    </source>
</evidence>
<feature type="domain" description="3-beta hydroxysteroid dehydrogenase/isomerase" evidence="3">
    <location>
        <begin position="6"/>
        <end position="271"/>
    </location>
</feature>
<dbReference type="PANTHER" id="PTHR43245:SF51">
    <property type="entry name" value="SHORT CHAIN DEHYDROGENASE_REDUCTASE FAMILY 42E, MEMBER 2"/>
    <property type="match status" value="1"/>
</dbReference>
<evidence type="ECO:0000256" key="1">
    <source>
        <dbReference type="ARBA" id="ARBA00009219"/>
    </source>
</evidence>
<dbReference type="InterPro" id="IPR002225">
    <property type="entry name" value="3Beta_OHSteriod_DH/Estase"/>
</dbReference>
<proteinExistence type="inferred from homology"/>
<dbReference type="InterPro" id="IPR050177">
    <property type="entry name" value="Lipid_A_modif_metabolic_enz"/>
</dbReference>
<dbReference type="GO" id="GO:0006694">
    <property type="term" value="P:steroid biosynthetic process"/>
    <property type="evidence" value="ECO:0007669"/>
    <property type="project" value="InterPro"/>
</dbReference>
<comment type="caution">
    <text evidence="4">The sequence shown here is derived from an EMBL/GenBank/DDBJ whole genome shotgun (WGS) entry which is preliminary data.</text>
</comment>
<dbReference type="Pfam" id="PF01073">
    <property type="entry name" value="3Beta_HSD"/>
    <property type="match status" value="1"/>
</dbReference>
<dbReference type="Proteomes" id="UP001166286">
    <property type="component" value="Unassembled WGS sequence"/>
</dbReference>
<keyword evidence="5" id="KW-1185">Reference proteome</keyword>
<evidence type="ECO:0000256" key="2">
    <source>
        <dbReference type="ARBA" id="ARBA00023002"/>
    </source>
</evidence>
<protein>
    <recommendedName>
        <fullName evidence="3">3-beta hydroxysteroid dehydrogenase/isomerase domain-containing protein</fullName>
    </recommendedName>
</protein>